<dbReference type="Pfam" id="PF00392">
    <property type="entry name" value="GntR"/>
    <property type="match status" value="1"/>
</dbReference>
<dbReference type="InterPro" id="IPR036388">
    <property type="entry name" value="WH-like_DNA-bd_sf"/>
</dbReference>
<dbReference type="Pfam" id="PF07729">
    <property type="entry name" value="FCD"/>
    <property type="match status" value="1"/>
</dbReference>
<name>A0A8J7C897_9CYAN</name>
<dbReference type="CDD" id="cd07377">
    <property type="entry name" value="WHTH_GntR"/>
    <property type="match status" value="1"/>
</dbReference>
<dbReference type="AlphaFoldDB" id="A0A8J7C897"/>
<keyword evidence="6" id="KW-1185">Reference proteome</keyword>
<dbReference type="InterPro" id="IPR000524">
    <property type="entry name" value="Tscrpt_reg_HTH_GntR"/>
</dbReference>
<comment type="caution">
    <text evidence="5">The sequence shown here is derived from an EMBL/GenBank/DDBJ whole genome shotgun (WGS) entry which is preliminary data.</text>
</comment>
<reference evidence="5" key="1">
    <citation type="submission" date="2020-09" db="EMBL/GenBank/DDBJ databases">
        <title>Iningainema tapete sp. nov. (Scytonemataceae, Cyanobacteria) from greenhouses in central Florida (USA) produces two types of nodularin with biosynthetic potential for microcystin-LR and anabaenopeptins.</title>
        <authorList>
            <person name="Berthold D.E."/>
            <person name="Lefler F.W."/>
            <person name="Huang I.-S."/>
            <person name="Abdulla H."/>
            <person name="Zimba P.V."/>
            <person name="Laughinghouse H.D. IV."/>
        </authorList>
    </citation>
    <scope>NUCLEOTIDE SEQUENCE</scope>
    <source>
        <strain evidence="5">BLCCT55</strain>
    </source>
</reference>
<dbReference type="EMBL" id="JACXAE010000069">
    <property type="protein sequence ID" value="MBD2774331.1"/>
    <property type="molecule type" value="Genomic_DNA"/>
</dbReference>
<evidence type="ECO:0000256" key="2">
    <source>
        <dbReference type="ARBA" id="ARBA00023125"/>
    </source>
</evidence>
<dbReference type="InterPro" id="IPR008920">
    <property type="entry name" value="TF_FadR/GntR_C"/>
</dbReference>
<dbReference type="InterPro" id="IPR011711">
    <property type="entry name" value="GntR_C"/>
</dbReference>
<feature type="domain" description="HTH gntR-type" evidence="4">
    <location>
        <begin position="5"/>
        <end position="72"/>
    </location>
</feature>
<evidence type="ECO:0000313" key="5">
    <source>
        <dbReference type="EMBL" id="MBD2774331.1"/>
    </source>
</evidence>
<organism evidence="5 6">
    <name type="scientific">Iningainema tapete BLCC-T55</name>
    <dbReference type="NCBI Taxonomy" id="2748662"/>
    <lineage>
        <taxon>Bacteria</taxon>
        <taxon>Bacillati</taxon>
        <taxon>Cyanobacteriota</taxon>
        <taxon>Cyanophyceae</taxon>
        <taxon>Nostocales</taxon>
        <taxon>Scytonemataceae</taxon>
        <taxon>Iningainema tapete</taxon>
    </lineage>
</organism>
<dbReference type="Gene3D" id="1.10.10.10">
    <property type="entry name" value="Winged helix-like DNA-binding domain superfamily/Winged helix DNA-binding domain"/>
    <property type="match status" value="1"/>
</dbReference>
<evidence type="ECO:0000313" key="6">
    <source>
        <dbReference type="Proteomes" id="UP000629098"/>
    </source>
</evidence>
<sequence length="212" mass="23819">MSLRESMSDRVKQILVRRILKGIYKPGDRLVELQLARELDTSQAPVREALRELEVMRLVECQTYRGTRVREVSQRELQESYQVRSELEALAARLAAPKFSAHPESIQEALAALKVAAAKEDIEQFTQCNTAFHRLIVETSGNSILLRVWDSLTFEALTLINLVLVKQKMVNLQSFNQQHQAIVDALVQGDGETAAQLLRSHLETAGVANSTP</sequence>
<dbReference type="PANTHER" id="PTHR43537:SF24">
    <property type="entry name" value="GLUCONATE OPERON TRANSCRIPTIONAL REPRESSOR"/>
    <property type="match status" value="1"/>
</dbReference>
<evidence type="ECO:0000256" key="3">
    <source>
        <dbReference type="ARBA" id="ARBA00023163"/>
    </source>
</evidence>
<dbReference type="SUPFAM" id="SSF46785">
    <property type="entry name" value="Winged helix' DNA-binding domain"/>
    <property type="match status" value="1"/>
</dbReference>
<dbReference type="InterPro" id="IPR036390">
    <property type="entry name" value="WH_DNA-bd_sf"/>
</dbReference>
<dbReference type="SMART" id="SM00895">
    <property type="entry name" value="FCD"/>
    <property type="match status" value="1"/>
</dbReference>
<dbReference type="RefSeq" id="WP_190831195.1">
    <property type="nucleotide sequence ID" value="NZ_CAWPPI010000069.1"/>
</dbReference>
<dbReference type="GO" id="GO:0003677">
    <property type="term" value="F:DNA binding"/>
    <property type="evidence" value="ECO:0007669"/>
    <property type="project" value="UniProtKB-KW"/>
</dbReference>
<dbReference type="SUPFAM" id="SSF48008">
    <property type="entry name" value="GntR ligand-binding domain-like"/>
    <property type="match status" value="1"/>
</dbReference>
<accession>A0A8J7C897</accession>
<keyword evidence="2" id="KW-0238">DNA-binding</keyword>
<gene>
    <name evidence="5" type="ORF">ICL16_20210</name>
</gene>
<dbReference type="GO" id="GO:0003700">
    <property type="term" value="F:DNA-binding transcription factor activity"/>
    <property type="evidence" value="ECO:0007669"/>
    <property type="project" value="InterPro"/>
</dbReference>
<dbReference type="Gene3D" id="1.20.120.530">
    <property type="entry name" value="GntR ligand-binding domain-like"/>
    <property type="match status" value="1"/>
</dbReference>
<dbReference type="PANTHER" id="PTHR43537">
    <property type="entry name" value="TRANSCRIPTIONAL REGULATOR, GNTR FAMILY"/>
    <property type="match status" value="1"/>
</dbReference>
<evidence type="ECO:0000256" key="1">
    <source>
        <dbReference type="ARBA" id="ARBA00023015"/>
    </source>
</evidence>
<protein>
    <submittedName>
        <fullName evidence="5">GntR family transcriptional regulator</fullName>
    </submittedName>
</protein>
<dbReference type="PROSITE" id="PS50949">
    <property type="entry name" value="HTH_GNTR"/>
    <property type="match status" value="1"/>
</dbReference>
<keyword evidence="3" id="KW-0804">Transcription</keyword>
<dbReference type="SMART" id="SM00345">
    <property type="entry name" value="HTH_GNTR"/>
    <property type="match status" value="1"/>
</dbReference>
<keyword evidence="1" id="KW-0805">Transcription regulation</keyword>
<evidence type="ECO:0000259" key="4">
    <source>
        <dbReference type="PROSITE" id="PS50949"/>
    </source>
</evidence>
<dbReference type="Proteomes" id="UP000629098">
    <property type="component" value="Unassembled WGS sequence"/>
</dbReference>
<proteinExistence type="predicted"/>